<name>A0A7G9SNJ7_9GAMM</name>
<keyword evidence="1" id="KW-0255">Endonuclease</keyword>
<protein>
    <recommendedName>
        <fullName evidence="1">mRNA interferase</fullName>
        <ecNumber evidence="1">3.1.-.-</ecNumber>
    </recommendedName>
</protein>
<dbReference type="GO" id="GO:0004521">
    <property type="term" value="F:RNA endonuclease activity"/>
    <property type="evidence" value="ECO:0007669"/>
    <property type="project" value="TreeGrafter"/>
</dbReference>
<sequence length="113" mass="11908">MKRGEIWWADLSSPVGSGPGYRRPVLVVQANPFNASRIATVIVATITSNIALAEAPGNVRITKSDSGLPQPSVVNVSQLITLDRAVLTSKVKTLTGLAMDKVDSGLKLVLGLQ</sequence>
<dbReference type="Pfam" id="PF02452">
    <property type="entry name" value="PemK_toxin"/>
    <property type="match status" value="1"/>
</dbReference>
<organism evidence="2 3">
    <name type="scientific">Thermomonas carbonis</name>
    <dbReference type="NCBI Taxonomy" id="1463158"/>
    <lineage>
        <taxon>Bacteria</taxon>
        <taxon>Pseudomonadati</taxon>
        <taxon>Pseudomonadota</taxon>
        <taxon>Gammaproteobacteria</taxon>
        <taxon>Lysobacterales</taxon>
        <taxon>Lysobacteraceae</taxon>
        <taxon>Thermomonas</taxon>
    </lineage>
</organism>
<evidence type="ECO:0000313" key="2">
    <source>
        <dbReference type="EMBL" id="QNN69422.1"/>
    </source>
</evidence>
<keyword evidence="1" id="KW-0540">Nuclease</keyword>
<evidence type="ECO:0000313" key="3">
    <source>
        <dbReference type="Proteomes" id="UP000515804"/>
    </source>
</evidence>
<comment type="similarity">
    <text evidence="1">Belongs to the PemK/MazF family.</text>
</comment>
<dbReference type="GO" id="GO:0016075">
    <property type="term" value="P:rRNA catabolic process"/>
    <property type="evidence" value="ECO:0007669"/>
    <property type="project" value="TreeGrafter"/>
</dbReference>
<dbReference type="GO" id="GO:0003677">
    <property type="term" value="F:DNA binding"/>
    <property type="evidence" value="ECO:0007669"/>
    <property type="project" value="InterPro"/>
</dbReference>
<dbReference type="PANTHER" id="PTHR33988">
    <property type="entry name" value="ENDORIBONUCLEASE MAZF-RELATED"/>
    <property type="match status" value="1"/>
</dbReference>
<dbReference type="Gene3D" id="2.30.30.110">
    <property type="match status" value="1"/>
</dbReference>
<dbReference type="EC" id="3.1.-.-" evidence="1"/>
<dbReference type="InterPro" id="IPR003477">
    <property type="entry name" value="PemK-like"/>
</dbReference>
<dbReference type="KEGG" id="tcn:H9L16_12155"/>
<keyword evidence="3" id="KW-1185">Reference proteome</keyword>
<dbReference type="RefSeq" id="WP_187551942.1">
    <property type="nucleotide sequence ID" value="NZ_BMZL01000008.1"/>
</dbReference>
<accession>A0A7G9SNJ7</accession>
<proteinExistence type="inferred from homology"/>
<dbReference type="SUPFAM" id="SSF50118">
    <property type="entry name" value="Cell growth inhibitor/plasmid maintenance toxic component"/>
    <property type="match status" value="1"/>
</dbReference>
<comment type="function">
    <text evidence="1">Toxic component of a type II toxin-antitoxin (TA) system.</text>
</comment>
<gene>
    <name evidence="2" type="ORF">H9L16_12155</name>
</gene>
<evidence type="ECO:0000256" key="1">
    <source>
        <dbReference type="PIRNR" id="PIRNR033490"/>
    </source>
</evidence>
<reference evidence="2 3" key="1">
    <citation type="submission" date="2020-08" db="EMBL/GenBank/DDBJ databases">
        <title>Genome sequence of Thermomonas carbonis KCTC 42013T.</title>
        <authorList>
            <person name="Hyun D.-W."/>
            <person name="Bae J.-W."/>
        </authorList>
    </citation>
    <scope>NUCLEOTIDE SEQUENCE [LARGE SCALE GENOMIC DNA]</scope>
    <source>
        <strain evidence="2 3">KCTC 42013</strain>
    </source>
</reference>
<dbReference type="PANTHER" id="PTHR33988:SF2">
    <property type="entry name" value="ENDORIBONUCLEASE MAZF"/>
    <property type="match status" value="1"/>
</dbReference>
<keyword evidence="1" id="KW-0378">Hydrolase</keyword>
<dbReference type="GO" id="GO:0006402">
    <property type="term" value="P:mRNA catabolic process"/>
    <property type="evidence" value="ECO:0007669"/>
    <property type="project" value="TreeGrafter"/>
</dbReference>
<dbReference type="InterPro" id="IPR011067">
    <property type="entry name" value="Plasmid_toxin/cell-grow_inhib"/>
</dbReference>
<dbReference type="GO" id="GO:0016787">
    <property type="term" value="F:hydrolase activity"/>
    <property type="evidence" value="ECO:0007669"/>
    <property type="project" value="UniProtKB-KW"/>
</dbReference>
<dbReference type="Proteomes" id="UP000515804">
    <property type="component" value="Chromosome"/>
</dbReference>
<dbReference type="AlphaFoldDB" id="A0A7G9SNJ7"/>
<dbReference type="PIRSF" id="PIRSF033490">
    <property type="entry name" value="MazF"/>
    <property type="match status" value="1"/>
</dbReference>
<dbReference type="EMBL" id="CP060719">
    <property type="protein sequence ID" value="QNN69422.1"/>
    <property type="molecule type" value="Genomic_DNA"/>
</dbReference>